<dbReference type="RefSeq" id="WP_165933843.1">
    <property type="nucleotide sequence ID" value="NZ_SMAI01000018.1"/>
</dbReference>
<proteinExistence type="inferred from homology"/>
<comment type="caution">
    <text evidence="3">The sequence shown here is derived from an EMBL/GenBank/DDBJ whole genome shotgun (WGS) entry which is preliminary data.</text>
</comment>
<dbReference type="AlphaFoldDB" id="A0A4R3LP80"/>
<gene>
    <name evidence="3" type="ORF">EDC64_1184</name>
</gene>
<sequence>MSDPAPVSAGRLEAFATAVLIQAGCPETHARETAACLVEANLEGIDTHGVARLGVYARRVASRAINPDPALALVAGRGGLAVLDGDNGLGPVVGRAAMRHAIALAQDFGIGWVLARNSNHFAHAGHYAALAAEAGMIGLCASSGEPVVAPWGGTRAFFTNHPLAIGAPNGANPVVVDLATSVVARGQILLAARTGRPIPEGWAMDADGVPTTDPKAALAGSVLPMAGAKGYALMVGLEILTGILAGSAFAPNVGSQHVGGAGAAGLGQVFAAIDPTAILGQDEFAARMEQMTDDLRQAPARAGATIRLPGDRRRSIAADRAETGIPLPLEIRAELDRLATDLDIPKGARLDG</sequence>
<organism evidence="3 4">
    <name type="scientific">Aquabacter spiritensis</name>
    <dbReference type="NCBI Taxonomy" id="933073"/>
    <lineage>
        <taxon>Bacteria</taxon>
        <taxon>Pseudomonadati</taxon>
        <taxon>Pseudomonadota</taxon>
        <taxon>Alphaproteobacteria</taxon>
        <taxon>Hyphomicrobiales</taxon>
        <taxon>Xanthobacteraceae</taxon>
        <taxon>Aquabacter</taxon>
    </lineage>
</organism>
<dbReference type="PANTHER" id="PTHR11091:SF0">
    <property type="entry name" value="MALATE DEHYDROGENASE"/>
    <property type="match status" value="1"/>
</dbReference>
<dbReference type="GO" id="GO:0016491">
    <property type="term" value="F:oxidoreductase activity"/>
    <property type="evidence" value="ECO:0007669"/>
    <property type="project" value="UniProtKB-KW"/>
</dbReference>
<dbReference type="EMBL" id="SMAI01000018">
    <property type="protein sequence ID" value="TCT01506.1"/>
    <property type="molecule type" value="Genomic_DNA"/>
</dbReference>
<comment type="similarity">
    <text evidence="1">Belongs to the LDH2/MDH2 oxidoreductase family.</text>
</comment>
<keyword evidence="4" id="KW-1185">Reference proteome</keyword>
<protein>
    <submittedName>
        <fullName evidence="3">Malate dehydrogenase (NAD)</fullName>
    </submittedName>
</protein>
<dbReference type="Proteomes" id="UP000294664">
    <property type="component" value="Unassembled WGS sequence"/>
</dbReference>
<dbReference type="Gene3D" id="3.30.1370.60">
    <property type="entry name" value="Hypothetical oxidoreductase yiak, domain 2"/>
    <property type="match status" value="1"/>
</dbReference>
<evidence type="ECO:0000256" key="2">
    <source>
        <dbReference type="ARBA" id="ARBA00023002"/>
    </source>
</evidence>
<evidence type="ECO:0000313" key="3">
    <source>
        <dbReference type="EMBL" id="TCT01506.1"/>
    </source>
</evidence>
<reference evidence="3 4" key="1">
    <citation type="submission" date="2019-03" db="EMBL/GenBank/DDBJ databases">
        <title>Genomic Encyclopedia of Type Strains, Phase IV (KMG-IV): sequencing the most valuable type-strain genomes for metagenomic binning, comparative biology and taxonomic classification.</title>
        <authorList>
            <person name="Goeker M."/>
        </authorList>
    </citation>
    <scope>NUCLEOTIDE SEQUENCE [LARGE SCALE GENOMIC DNA]</scope>
    <source>
        <strain evidence="3 4">DSM 9035</strain>
    </source>
</reference>
<dbReference type="InterPro" id="IPR043143">
    <property type="entry name" value="Mal/L-sulf/L-lact_DH-like_NADP"/>
</dbReference>
<dbReference type="PANTHER" id="PTHR11091">
    <property type="entry name" value="OXIDOREDUCTASE-RELATED"/>
    <property type="match status" value="1"/>
</dbReference>
<evidence type="ECO:0000313" key="4">
    <source>
        <dbReference type="Proteomes" id="UP000294664"/>
    </source>
</evidence>
<dbReference type="InterPro" id="IPR036111">
    <property type="entry name" value="Mal/L-sulfo/L-lacto_DH-like_sf"/>
</dbReference>
<name>A0A4R3LP80_9HYPH</name>
<dbReference type="SUPFAM" id="SSF89733">
    <property type="entry name" value="L-sulfolactate dehydrogenase-like"/>
    <property type="match status" value="1"/>
</dbReference>
<keyword evidence="2" id="KW-0560">Oxidoreductase</keyword>
<accession>A0A4R3LP80</accession>
<dbReference type="InterPro" id="IPR003767">
    <property type="entry name" value="Malate/L-lactate_DH-like"/>
</dbReference>
<dbReference type="Pfam" id="PF02615">
    <property type="entry name" value="Ldh_2"/>
    <property type="match status" value="1"/>
</dbReference>
<evidence type="ECO:0000256" key="1">
    <source>
        <dbReference type="ARBA" id="ARBA00006056"/>
    </source>
</evidence>
<dbReference type="InterPro" id="IPR043144">
    <property type="entry name" value="Mal/L-sulf/L-lact_DH-like_ah"/>
</dbReference>
<dbReference type="Gene3D" id="1.10.1530.10">
    <property type="match status" value="1"/>
</dbReference>